<evidence type="ECO:0008006" key="4">
    <source>
        <dbReference type="Google" id="ProtNLM"/>
    </source>
</evidence>
<evidence type="ECO:0000256" key="1">
    <source>
        <dbReference type="ARBA" id="ARBA00022536"/>
    </source>
</evidence>
<dbReference type="InterPro" id="IPR042635">
    <property type="entry name" value="MEGF10/SREC1/2-like"/>
</dbReference>
<comment type="caution">
    <text evidence="2">The sequence shown here is derived from an EMBL/GenBank/DDBJ whole genome shotgun (WGS) entry which is preliminary data.</text>
</comment>
<dbReference type="Proteomes" id="UP000271974">
    <property type="component" value="Unassembled WGS sequence"/>
</dbReference>
<dbReference type="PANTHER" id="PTHR24043:SF8">
    <property type="entry name" value="EGF-LIKE DOMAIN-CONTAINING PROTEIN"/>
    <property type="match status" value="1"/>
</dbReference>
<proteinExistence type="predicted"/>
<dbReference type="PANTHER" id="PTHR24043">
    <property type="entry name" value="SCAVENGER RECEPTOR CLASS F"/>
    <property type="match status" value="1"/>
</dbReference>
<gene>
    <name evidence="2" type="ORF">EGW08_017119</name>
</gene>
<organism evidence="2 3">
    <name type="scientific">Elysia chlorotica</name>
    <name type="common">Eastern emerald elysia</name>
    <name type="synonym">Sea slug</name>
    <dbReference type="NCBI Taxonomy" id="188477"/>
    <lineage>
        <taxon>Eukaryota</taxon>
        <taxon>Metazoa</taxon>
        <taxon>Spiralia</taxon>
        <taxon>Lophotrochozoa</taxon>
        <taxon>Mollusca</taxon>
        <taxon>Gastropoda</taxon>
        <taxon>Heterobranchia</taxon>
        <taxon>Euthyneura</taxon>
        <taxon>Panpulmonata</taxon>
        <taxon>Sacoglossa</taxon>
        <taxon>Placobranchoidea</taxon>
        <taxon>Plakobranchidae</taxon>
        <taxon>Elysia</taxon>
    </lineage>
</organism>
<dbReference type="GO" id="GO:0005044">
    <property type="term" value="F:scavenger receptor activity"/>
    <property type="evidence" value="ECO:0007669"/>
    <property type="project" value="InterPro"/>
</dbReference>
<evidence type="ECO:0000313" key="3">
    <source>
        <dbReference type="Proteomes" id="UP000271974"/>
    </source>
</evidence>
<accession>A0A433T0M7</accession>
<reference evidence="2 3" key="1">
    <citation type="submission" date="2019-01" db="EMBL/GenBank/DDBJ databases">
        <title>A draft genome assembly of the solar-powered sea slug Elysia chlorotica.</title>
        <authorList>
            <person name="Cai H."/>
            <person name="Li Q."/>
            <person name="Fang X."/>
            <person name="Li J."/>
            <person name="Curtis N.E."/>
            <person name="Altenburger A."/>
            <person name="Shibata T."/>
            <person name="Feng M."/>
            <person name="Maeda T."/>
            <person name="Schwartz J.A."/>
            <person name="Shigenobu S."/>
            <person name="Lundholm N."/>
            <person name="Nishiyama T."/>
            <person name="Yang H."/>
            <person name="Hasebe M."/>
            <person name="Li S."/>
            <person name="Pierce S.K."/>
            <person name="Wang J."/>
        </authorList>
    </citation>
    <scope>NUCLEOTIDE SEQUENCE [LARGE SCALE GENOMIC DNA]</scope>
    <source>
        <strain evidence="2">EC2010</strain>
        <tissue evidence="2">Whole organism of an adult</tissue>
    </source>
</reference>
<sequence>MQGEPVDISGVEDCVMILYQADSDKSSNKWRASECYMAYRFVCEVKAACNVHIYGKNCSVCSLHCRGPNNTCEESNGTCLLGCDMGYQGSKCEDKCANNTYGENCTNRCSVGCVGSTCNHVTGICEDGCYVGYQGNFCVTDHWKRATSTL</sequence>
<dbReference type="InterPro" id="IPR016187">
    <property type="entry name" value="CTDL_fold"/>
</dbReference>
<evidence type="ECO:0000313" key="2">
    <source>
        <dbReference type="EMBL" id="RUS75112.1"/>
    </source>
</evidence>
<keyword evidence="3" id="KW-1185">Reference proteome</keyword>
<dbReference type="EMBL" id="RQTK01000770">
    <property type="protein sequence ID" value="RUS75112.1"/>
    <property type="molecule type" value="Genomic_DNA"/>
</dbReference>
<keyword evidence="1" id="KW-0245">EGF-like domain</keyword>
<dbReference type="OrthoDB" id="10252017at2759"/>
<protein>
    <recommendedName>
        <fullName evidence="4">C-type lectin domain-containing protein</fullName>
    </recommendedName>
</protein>
<dbReference type="AlphaFoldDB" id="A0A433T0M7"/>
<dbReference type="SUPFAM" id="SSF56436">
    <property type="entry name" value="C-type lectin-like"/>
    <property type="match status" value="1"/>
</dbReference>
<dbReference type="Gene3D" id="2.170.300.10">
    <property type="entry name" value="Tie2 ligand-binding domain superfamily"/>
    <property type="match status" value="1"/>
</dbReference>
<name>A0A433T0M7_ELYCH</name>